<evidence type="ECO:0000313" key="1">
    <source>
        <dbReference type="EMBL" id="KAJ1947965.1"/>
    </source>
</evidence>
<gene>
    <name evidence="1" type="ORF">FBU59_001815</name>
</gene>
<evidence type="ECO:0000313" key="2">
    <source>
        <dbReference type="Proteomes" id="UP001150603"/>
    </source>
</evidence>
<comment type="caution">
    <text evidence="1">The sequence shown here is derived from an EMBL/GenBank/DDBJ whole genome shotgun (WGS) entry which is preliminary data.</text>
</comment>
<organism evidence="1 2">
    <name type="scientific">Linderina macrospora</name>
    <dbReference type="NCBI Taxonomy" id="4868"/>
    <lineage>
        <taxon>Eukaryota</taxon>
        <taxon>Fungi</taxon>
        <taxon>Fungi incertae sedis</taxon>
        <taxon>Zoopagomycota</taxon>
        <taxon>Kickxellomycotina</taxon>
        <taxon>Kickxellomycetes</taxon>
        <taxon>Kickxellales</taxon>
        <taxon>Kickxellaceae</taxon>
        <taxon>Linderina</taxon>
    </lineage>
</organism>
<dbReference type="Proteomes" id="UP001150603">
    <property type="component" value="Unassembled WGS sequence"/>
</dbReference>
<accession>A0ACC1JCY4</accession>
<dbReference type="EMBL" id="JANBPW010000887">
    <property type="protein sequence ID" value="KAJ1947965.1"/>
    <property type="molecule type" value="Genomic_DNA"/>
</dbReference>
<reference evidence="1" key="1">
    <citation type="submission" date="2022-07" db="EMBL/GenBank/DDBJ databases">
        <title>Phylogenomic reconstructions and comparative analyses of Kickxellomycotina fungi.</title>
        <authorList>
            <person name="Reynolds N.K."/>
            <person name="Stajich J.E."/>
            <person name="Barry K."/>
            <person name="Grigoriev I.V."/>
            <person name="Crous P."/>
            <person name="Smith M.E."/>
        </authorList>
    </citation>
    <scope>NUCLEOTIDE SEQUENCE</scope>
    <source>
        <strain evidence="1">NRRL 5244</strain>
    </source>
</reference>
<protein>
    <submittedName>
        <fullName evidence="1">Uncharacterized protein</fullName>
    </submittedName>
</protein>
<name>A0ACC1JCY4_9FUNG</name>
<keyword evidence="2" id="KW-1185">Reference proteome</keyword>
<proteinExistence type="predicted"/>
<sequence length="78" mass="7714">MASIRGAGGIGSLRKTDHSQANRNSASPSLQTNASAGDASPGAASGGNLANALASALAQRNKAIAGDSDSEEDDDDDW</sequence>